<dbReference type="Proteomes" id="UP000332933">
    <property type="component" value="Unassembled WGS sequence"/>
</dbReference>
<sequence>MAKRLRFLQESSSTTTTVAVVVATAVAILVVVVVTCVRRKRHQHAVKDPEPTTPTAAYEERRTDDTAAESMTFPHSSLPPIQSPVVMPSIRASSVSSPPPLHPMESISDHSISVFIDPRRQIQTQGSGAQWSSDEDSYVGNGVWMTGMTSNYSILSDRSSKFSVHDNVSMLSHDNTSSHGVDVFDSFAQSYSDHFSPLHDEGNPSAKF</sequence>
<proteinExistence type="predicted"/>
<dbReference type="AlphaFoldDB" id="A0A485L105"/>
<feature type="transmembrane region" description="Helical" evidence="2">
    <location>
        <begin position="16"/>
        <end position="37"/>
    </location>
</feature>
<keyword evidence="2" id="KW-0472">Membrane</keyword>
<dbReference type="EMBL" id="VJMH01005542">
    <property type="protein sequence ID" value="KAF0694675.1"/>
    <property type="molecule type" value="Genomic_DNA"/>
</dbReference>
<organism evidence="4 5">
    <name type="scientific">Aphanomyces stellatus</name>
    <dbReference type="NCBI Taxonomy" id="120398"/>
    <lineage>
        <taxon>Eukaryota</taxon>
        <taxon>Sar</taxon>
        <taxon>Stramenopiles</taxon>
        <taxon>Oomycota</taxon>
        <taxon>Saprolegniomycetes</taxon>
        <taxon>Saprolegniales</taxon>
        <taxon>Verrucalvaceae</taxon>
        <taxon>Aphanomyces</taxon>
    </lineage>
</organism>
<evidence type="ECO:0000313" key="5">
    <source>
        <dbReference type="Proteomes" id="UP000332933"/>
    </source>
</evidence>
<keyword evidence="2" id="KW-0812">Transmembrane</keyword>
<gene>
    <name evidence="4" type="primary">Aste57867_14445</name>
    <name evidence="3" type="ORF">As57867_014391</name>
    <name evidence="4" type="ORF">ASTE57867_14445</name>
</gene>
<accession>A0A485L105</accession>
<evidence type="ECO:0000256" key="2">
    <source>
        <dbReference type="SAM" id="Phobius"/>
    </source>
</evidence>
<dbReference type="EMBL" id="CAADRA010005563">
    <property type="protein sequence ID" value="VFT91267.1"/>
    <property type="molecule type" value="Genomic_DNA"/>
</dbReference>
<reference evidence="3" key="2">
    <citation type="submission" date="2019-06" db="EMBL/GenBank/DDBJ databases">
        <title>Genomics analysis of Aphanomyces spp. identifies a new class of oomycete effector associated with host adaptation.</title>
        <authorList>
            <person name="Gaulin E."/>
        </authorList>
    </citation>
    <scope>NUCLEOTIDE SEQUENCE</scope>
    <source>
        <strain evidence="3">CBS 578.67</strain>
    </source>
</reference>
<protein>
    <submittedName>
        <fullName evidence="4">Aste57867_14445 protein</fullName>
    </submittedName>
</protein>
<reference evidence="4 5" key="1">
    <citation type="submission" date="2019-03" db="EMBL/GenBank/DDBJ databases">
        <authorList>
            <person name="Gaulin E."/>
            <person name="Dumas B."/>
        </authorList>
    </citation>
    <scope>NUCLEOTIDE SEQUENCE [LARGE SCALE GENOMIC DNA]</scope>
    <source>
        <strain evidence="4">CBS 568.67</strain>
    </source>
</reference>
<keyword evidence="5" id="KW-1185">Reference proteome</keyword>
<feature type="region of interest" description="Disordered" evidence="1">
    <location>
        <begin position="43"/>
        <end position="78"/>
    </location>
</feature>
<keyword evidence="2" id="KW-1133">Transmembrane helix</keyword>
<evidence type="ECO:0000313" key="4">
    <source>
        <dbReference type="EMBL" id="VFT91267.1"/>
    </source>
</evidence>
<name>A0A485L105_9STRA</name>
<evidence type="ECO:0000313" key="3">
    <source>
        <dbReference type="EMBL" id="KAF0694675.1"/>
    </source>
</evidence>
<evidence type="ECO:0000256" key="1">
    <source>
        <dbReference type="SAM" id="MobiDB-lite"/>
    </source>
</evidence>